<dbReference type="InterPro" id="IPR007563">
    <property type="entry name" value="DUF554"/>
</dbReference>
<dbReference type="PANTHER" id="PTHR36111">
    <property type="entry name" value="INNER MEMBRANE PROTEIN-RELATED"/>
    <property type="match status" value="1"/>
</dbReference>
<evidence type="ECO:0000313" key="2">
    <source>
        <dbReference type="EMBL" id="AXH95113.1"/>
    </source>
</evidence>
<keyword evidence="3" id="KW-1185">Reference proteome</keyword>
<dbReference type="KEGG" id="orn:DV701_02150"/>
<organism evidence="2 3">
    <name type="scientific">Ornithinimicrobium avium</name>
    <dbReference type="NCBI Taxonomy" id="2283195"/>
    <lineage>
        <taxon>Bacteria</taxon>
        <taxon>Bacillati</taxon>
        <taxon>Actinomycetota</taxon>
        <taxon>Actinomycetes</taxon>
        <taxon>Micrococcales</taxon>
        <taxon>Ornithinimicrobiaceae</taxon>
        <taxon>Ornithinimicrobium</taxon>
    </lineage>
</organism>
<keyword evidence="1" id="KW-0472">Membrane</keyword>
<reference evidence="2 3" key="1">
    <citation type="submission" date="2018-07" db="EMBL/GenBank/DDBJ databases">
        <title>Complete genome sequencing of Ornithinimicrobium sp. AMA3305.</title>
        <authorList>
            <person name="Bae J.-W."/>
        </authorList>
    </citation>
    <scope>NUCLEOTIDE SEQUENCE [LARGE SCALE GENOMIC DNA]</scope>
    <source>
        <strain evidence="2 3">AMA3305</strain>
    </source>
</reference>
<feature type="transmembrane region" description="Helical" evidence="1">
    <location>
        <begin position="38"/>
        <end position="56"/>
    </location>
</feature>
<protein>
    <submittedName>
        <fullName evidence="2">DUF554 domain-containing protein</fullName>
    </submittedName>
</protein>
<proteinExistence type="predicted"/>
<dbReference type="EMBL" id="CP031229">
    <property type="protein sequence ID" value="AXH95113.1"/>
    <property type="molecule type" value="Genomic_DNA"/>
</dbReference>
<gene>
    <name evidence="2" type="ORF">DV701_02150</name>
</gene>
<dbReference type="RefSeq" id="WP_114926878.1">
    <property type="nucleotide sequence ID" value="NZ_CP031229.1"/>
</dbReference>
<feature type="transmembrane region" description="Helical" evidence="1">
    <location>
        <begin position="62"/>
        <end position="90"/>
    </location>
</feature>
<dbReference type="Pfam" id="PF04474">
    <property type="entry name" value="DUF554"/>
    <property type="match status" value="1"/>
</dbReference>
<feature type="transmembrane region" description="Helical" evidence="1">
    <location>
        <begin position="211"/>
        <end position="230"/>
    </location>
</feature>
<name>A0A345NJA5_9MICO</name>
<sequence>MDGAFPGLGTVVNVVAVLLGAGLGMLAGHRLPERVRGVVTDCLGLVTLLVAILSALDVTSPALVSAVGSGAPVLIVLGSLLIGGILGALLRIEDRLESLAGVVQRRVQRDDDVEGGEHGKDERERFIEGWLTASLLFCVGPLTILGSLSDGLGRGIDQLALKSALDFFAAIAFASTFGVGVLLSAVSVAVVQGSLTVLGLTLGAVVSEAQVAALTAVGGLLLVGIALRLLHIRQIPVGDLLPALVVAPVLVTLVGQLR</sequence>
<feature type="transmembrane region" description="Helical" evidence="1">
    <location>
        <begin position="167"/>
        <end position="191"/>
    </location>
</feature>
<keyword evidence="1" id="KW-0812">Transmembrane</keyword>
<dbReference type="Proteomes" id="UP000253790">
    <property type="component" value="Chromosome"/>
</dbReference>
<feature type="transmembrane region" description="Helical" evidence="1">
    <location>
        <begin position="6"/>
        <end position="26"/>
    </location>
</feature>
<feature type="transmembrane region" description="Helical" evidence="1">
    <location>
        <begin position="237"/>
        <end position="257"/>
    </location>
</feature>
<evidence type="ECO:0000313" key="3">
    <source>
        <dbReference type="Proteomes" id="UP000253790"/>
    </source>
</evidence>
<dbReference type="PANTHER" id="PTHR36111:SF2">
    <property type="entry name" value="INNER MEMBRANE PROTEIN"/>
    <property type="match status" value="1"/>
</dbReference>
<keyword evidence="1" id="KW-1133">Transmembrane helix</keyword>
<dbReference type="AlphaFoldDB" id="A0A345NJA5"/>
<dbReference type="OrthoDB" id="9797976at2"/>
<evidence type="ECO:0000256" key="1">
    <source>
        <dbReference type="SAM" id="Phobius"/>
    </source>
</evidence>
<accession>A0A345NJA5</accession>